<keyword evidence="2" id="KW-1185">Reference proteome</keyword>
<dbReference type="RefSeq" id="WP_190599085.1">
    <property type="nucleotide sequence ID" value="NZ_JADEVV010000044.1"/>
</dbReference>
<name>A0ABR9VUE2_9SYNC</name>
<dbReference type="EMBL" id="JADEVV010000044">
    <property type="protein sequence ID" value="MBE9254967.1"/>
    <property type="molecule type" value="Genomic_DNA"/>
</dbReference>
<gene>
    <name evidence="1" type="ORF">IQ217_14180</name>
</gene>
<comment type="caution">
    <text evidence="1">The sequence shown here is derived from an EMBL/GenBank/DDBJ whole genome shotgun (WGS) entry which is preliminary data.</text>
</comment>
<sequence>MVFIPDESDFDVEYRSVPMPLDPKMLRMARRIYRSYRMLHPKSQKQPLGIAIHKETHRGQLMFNRQPVLLPGECFVPLNQLEAEAQVI</sequence>
<evidence type="ECO:0000313" key="1">
    <source>
        <dbReference type="EMBL" id="MBE9254967.1"/>
    </source>
</evidence>
<reference evidence="1 2" key="1">
    <citation type="submission" date="2020-10" db="EMBL/GenBank/DDBJ databases">
        <authorList>
            <person name="Castelo-Branco R."/>
            <person name="Eusebio N."/>
            <person name="Adriana R."/>
            <person name="Vieira A."/>
            <person name="Brugerolle De Fraissinette N."/>
            <person name="Rezende De Castro R."/>
            <person name="Schneider M.P."/>
            <person name="Vasconcelos V."/>
            <person name="Leao P.N."/>
        </authorList>
    </citation>
    <scope>NUCLEOTIDE SEQUENCE [LARGE SCALE GENOMIC DNA]</scope>
    <source>
        <strain evidence="1 2">LEGE 00031</strain>
    </source>
</reference>
<accession>A0ABR9VUE2</accession>
<protein>
    <submittedName>
        <fullName evidence="1">Uncharacterized protein</fullName>
    </submittedName>
</protein>
<organism evidence="1 2">
    <name type="scientific">Synechocystis salina LEGE 00031</name>
    <dbReference type="NCBI Taxonomy" id="1828736"/>
    <lineage>
        <taxon>Bacteria</taxon>
        <taxon>Bacillati</taxon>
        <taxon>Cyanobacteriota</taxon>
        <taxon>Cyanophyceae</taxon>
        <taxon>Synechococcales</taxon>
        <taxon>Merismopediaceae</taxon>
        <taxon>Synechocystis</taxon>
    </lineage>
</organism>
<proteinExistence type="predicted"/>
<evidence type="ECO:0000313" key="2">
    <source>
        <dbReference type="Proteomes" id="UP000658720"/>
    </source>
</evidence>
<dbReference type="Proteomes" id="UP000658720">
    <property type="component" value="Unassembled WGS sequence"/>
</dbReference>